<gene>
    <name evidence="1" type="ORF">SAMN02982931_00348</name>
</gene>
<accession>A0A1G6AAN4</accession>
<sequence>MTKPIQEVLDAFEPALAAPVPDYDTLIGLFRALVVPADVTAGDLTRLYTVCYRLLGIATAGPPVPLEPHLSEWRAGHLVAVAADVVERTMVDRNATTRAWIARRIERLRARGRPIPEGLDDSQLPPRLVIPFDARTAAERIRPYLDRQEANLATEPAGHFKFCWDVARLGYPVFQPIVHCWAEGLEARGIGVPGTVAAIGTAGILLDRAEKAEPLSWSECQRDVLPLLDDPHPMVAAGAGRWLGALCAAGVLGYPDAPDLATLLNRLAEHPVNRAAIAGGFVNGFDTSGRGLASLTDDGRLAAAGFDLDDWIVACLAPDDTPPYIPNAQALWFHVHEHYAADPAFVARLIDHGHAWIAMMCATEIDDPVEGMGPVLERLAADPAPDVAGTARRHLARHY</sequence>
<protein>
    <submittedName>
        <fullName evidence="1">Uncharacterized protein</fullName>
    </submittedName>
</protein>
<proteinExistence type="predicted"/>
<dbReference type="EMBL" id="FMXQ01000001">
    <property type="protein sequence ID" value="SDB05113.1"/>
    <property type="molecule type" value="Genomic_DNA"/>
</dbReference>
<dbReference type="STRING" id="665467.SAMN02982931_00348"/>
<name>A0A1G6AAN4_9HYPH</name>
<dbReference type="AlphaFoldDB" id="A0A1G6AAN4"/>
<dbReference type="RefSeq" id="WP_139167734.1">
    <property type="nucleotide sequence ID" value="NZ_FMXQ01000001.1"/>
</dbReference>
<keyword evidence="2" id="KW-1185">Reference proteome</keyword>
<evidence type="ECO:0000313" key="1">
    <source>
        <dbReference type="EMBL" id="SDB05113.1"/>
    </source>
</evidence>
<organism evidence="1 2">
    <name type="scientific">Bauldia litoralis</name>
    <dbReference type="NCBI Taxonomy" id="665467"/>
    <lineage>
        <taxon>Bacteria</taxon>
        <taxon>Pseudomonadati</taxon>
        <taxon>Pseudomonadota</taxon>
        <taxon>Alphaproteobacteria</taxon>
        <taxon>Hyphomicrobiales</taxon>
        <taxon>Kaistiaceae</taxon>
        <taxon>Bauldia</taxon>
    </lineage>
</organism>
<evidence type="ECO:0000313" key="2">
    <source>
        <dbReference type="Proteomes" id="UP000199071"/>
    </source>
</evidence>
<reference evidence="1 2" key="1">
    <citation type="submission" date="2016-10" db="EMBL/GenBank/DDBJ databases">
        <authorList>
            <person name="de Groot N.N."/>
        </authorList>
    </citation>
    <scope>NUCLEOTIDE SEQUENCE [LARGE SCALE GENOMIC DNA]</scope>
    <source>
        <strain evidence="1 2">ATCC 35022</strain>
    </source>
</reference>
<dbReference type="Proteomes" id="UP000199071">
    <property type="component" value="Unassembled WGS sequence"/>
</dbReference>
<dbReference type="OrthoDB" id="7406133at2"/>